<evidence type="ECO:0000256" key="2">
    <source>
        <dbReference type="ARBA" id="ARBA00022692"/>
    </source>
</evidence>
<keyword evidence="7" id="KW-1185">Reference proteome</keyword>
<feature type="transmembrane region" description="Helical" evidence="5">
    <location>
        <begin position="341"/>
        <end position="360"/>
    </location>
</feature>
<dbReference type="EMBL" id="JACCKD010000002">
    <property type="protein sequence ID" value="MBA0125062.1"/>
    <property type="molecule type" value="Genomic_DNA"/>
</dbReference>
<dbReference type="PANTHER" id="PTHR43424">
    <property type="entry name" value="LOCUS PUTATIVE PROTEIN 1-RELATED"/>
    <property type="match status" value="1"/>
</dbReference>
<dbReference type="PANTHER" id="PTHR43424:SF1">
    <property type="entry name" value="LOCUS PUTATIVE PROTEIN 1-RELATED"/>
    <property type="match status" value="1"/>
</dbReference>
<proteinExistence type="predicted"/>
<feature type="transmembrane region" description="Helical" evidence="5">
    <location>
        <begin position="456"/>
        <end position="477"/>
    </location>
</feature>
<dbReference type="RefSeq" id="WP_180891910.1">
    <property type="nucleotide sequence ID" value="NZ_JACCKD010000002.1"/>
</dbReference>
<keyword evidence="3 5" id="KW-1133">Transmembrane helix</keyword>
<feature type="transmembrane region" description="Helical" evidence="5">
    <location>
        <begin position="131"/>
        <end position="154"/>
    </location>
</feature>
<dbReference type="GO" id="GO:0016020">
    <property type="term" value="C:membrane"/>
    <property type="evidence" value="ECO:0007669"/>
    <property type="project" value="UniProtKB-SubCell"/>
</dbReference>
<gene>
    <name evidence="6" type="ORF">H0B56_05855</name>
</gene>
<sequence length="494" mass="50464">MSARGSGQPEQSTGERGGSTARRLGGYLLSLGTAEIIGRGLSFLALVVVARVLGPETFGRVAFAQVIVLYLTALGDGGITLWSQREIVRRPGELSRIVAQTLAAQVALAVAAMGTLAVIALVAPLPAGTSVLIVAAAPVALAQALSTVYALQALEWMRAAALVKVVTQAVAACAAVGVVLLTRQPVWVIMTMWMGQLAGAVLALAILVWRGGLRAELPSTAGVRATLAAGLPILGSLALIHYSQMMDTVVLGLLRSSYEVGIYAAAARLMLVAAVAALVITNASYPEMVRRHADGEGRLGEFSGRALALTLRASIAAALLTTVLAPGIIRLLYDAGYADSGAVLRILAWLFPALCFSSLAGQVLMAAGRRALLLRGVATGSAFATVAVPLGAMSAGGVGTAVGLVGAMVVQCLAFTWLARGPLATGWRARLGPELAFGGLLCLLVLAALVASGGHVLAAAGALSLGLVAIEAGRGLPTVRTVSPRLRERAARTR</sequence>
<feature type="transmembrane region" description="Helical" evidence="5">
    <location>
        <begin position="306"/>
        <end position="329"/>
    </location>
</feature>
<dbReference type="InterPro" id="IPR002797">
    <property type="entry name" value="Polysacc_synth"/>
</dbReference>
<keyword evidence="2 5" id="KW-0812">Transmembrane</keyword>
<evidence type="ECO:0000256" key="4">
    <source>
        <dbReference type="ARBA" id="ARBA00023136"/>
    </source>
</evidence>
<accession>A0A838A950</accession>
<dbReference type="AlphaFoldDB" id="A0A838A950"/>
<comment type="caution">
    <text evidence="6">The sequence shown here is derived from an EMBL/GenBank/DDBJ whole genome shotgun (WGS) entry which is preliminary data.</text>
</comment>
<evidence type="ECO:0000256" key="1">
    <source>
        <dbReference type="ARBA" id="ARBA00004141"/>
    </source>
</evidence>
<name>A0A838A950_9PSEU</name>
<feature type="transmembrane region" description="Helical" evidence="5">
    <location>
        <begin position="62"/>
        <end position="82"/>
    </location>
</feature>
<protein>
    <submittedName>
        <fullName evidence="6">Oligosaccharide flippase family protein</fullName>
    </submittedName>
</protein>
<reference evidence="6 7" key="1">
    <citation type="submission" date="2020-07" db="EMBL/GenBank/DDBJ databases">
        <title>Genome of Haloechinothrix sp.</title>
        <authorList>
            <person name="Tang S.-K."/>
            <person name="Yang L."/>
            <person name="Zhu W.-Y."/>
        </authorList>
    </citation>
    <scope>NUCLEOTIDE SEQUENCE [LARGE SCALE GENOMIC DNA]</scope>
    <source>
        <strain evidence="6 7">YIM 98757</strain>
    </source>
</reference>
<evidence type="ECO:0000256" key="5">
    <source>
        <dbReference type="SAM" id="Phobius"/>
    </source>
</evidence>
<organism evidence="6 7">
    <name type="scientific">Haloechinothrix aidingensis</name>
    <dbReference type="NCBI Taxonomy" id="2752311"/>
    <lineage>
        <taxon>Bacteria</taxon>
        <taxon>Bacillati</taxon>
        <taxon>Actinomycetota</taxon>
        <taxon>Actinomycetes</taxon>
        <taxon>Pseudonocardiales</taxon>
        <taxon>Pseudonocardiaceae</taxon>
        <taxon>Haloechinothrix</taxon>
    </lineage>
</organism>
<feature type="transmembrane region" description="Helical" evidence="5">
    <location>
        <begin position="102"/>
        <end position="125"/>
    </location>
</feature>
<evidence type="ECO:0000313" key="6">
    <source>
        <dbReference type="EMBL" id="MBA0125062.1"/>
    </source>
</evidence>
<evidence type="ECO:0000256" key="3">
    <source>
        <dbReference type="ARBA" id="ARBA00022989"/>
    </source>
</evidence>
<evidence type="ECO:0000313" key="7">
    <source>
        <dbReference type="Proteomes" id="UP000582974"/>
    </source>
</evidence>
<comment type="subcellular location">
    <subcellularLocation>
        <location evidence="1">Membrane</location>
        <topology evidence="1">Multi-pass membrane protein</topology>
    </subcellularLocation>
</comment>
<keyword evidence="4 5" id="KW-0472">Membrane</keyword>
<feature type="transmembrane region" description="Helical" evidence="5">
    <location>
        <begin position="187"/>
        <end position="209"/>
    </location>
</feature>
<feature type="transmembrane region" description="Helical" evidence="5">
    <location>
        <begin position="161"/>
        <end position="181"/>
    </location>
</feature>
<feature type="transmembrane region" description="Helical" evidence="5">
    <location>
        <begin position="221"/>
        <end position="242"/>
    </location>
</feature>
<feature type="transmembrane region" description="Helical" evidence="5">
    <location>
        <begin position="372"/>
        <end position="392"/>
    </location>
</feature>
<feature type="transmembrane region" description="Helical" evidence="5">
    <location>
        <begin position="26"/>
        <end position="50"/>
    </location>
</feature>
<feature type="transmembrane region" description="Helical" evidence="5">
    <location>
        <begin position="262"/>
        <end position="285"/>
    </location>
</feature>
<feature type="transmembrane region" description="Helical" evidence="5">
    <location>
        <begin position="398"/>
        <end position="419"/>
    </location>
</feature>
<dbReference type="Pfam" id="PF01943">
    <property type="entry name" value="Polysacc_synt"/>
    <property type="match status" value="1"/>
</dbReference>
<dbReference type="Proteomes" id="UP000582974">
    <property type="component" value="Unassembled WGS sequence"/>
</dbReference>
<dbReference type="InterPro" id="IPR052556">
    <property type="entry name" value="PolySynth_Transporter"/>
</dbReference>
<feature type="transmembrane region" description="Helical" evidence="5">
    <location>
        <begin position="431"/>
        <end position="450"/>
    </location>
</feature>